<evidence type="ECO:0000313" key="2">
    <source>
        <dbReference type="EMBL" id="GAC76916.1"/>
    </source>
</evidence>
<accession>M9LSI4</accession>
<feature type="compositionally biased region" description="Polar residues" evidence="1">
    <location>
        <begin position="66"/>
        <end position="77"/>
    </location>
</feature>
<evidence type="ECO:0000313" key="3">
    <source>
        <dbReference type="Proteomes" id="UP000011976"/>
    </source>
</evidence>
<dbReference type="AlphaFoldDB" id="M9LSI4"/>
<evidence type="ECO:0000256" key="1">
    <source>
        <dbReference type="SAM" id="MobiDB-lite"/>
    </source>
</evidence>
<protein>
    <submittedName>
        <fullName evidence="2">Uncharacterized protein</fullName>
    </submittedName>
</protein>
<sequence length="102" mass="10809">MHAVAAPCLEPRPLALLPAARASCVPCPASPASPASATARGAWSRPKRRRLVSTPPPSTSISISSAQPQNTQASQAAVSPPRYPKPRLRSWTPFLHLVLRLA</sequence>
<feature type="region of interest" description="Disordered" evidence="1">
    <location>
        <begin position="24"/>
        <end position="84"/>
    </location>
</feature>
<proteinExistence type="predicted"/>
<name>M9LSI4_PSEA3</name>
<reference evidence="3" key="1">
    <citation type="journal article" date="2013" name="Genome Announc.">
        <title>Genome sequence of the basidiomycetous yeast Pseudozyma antarctica T-34, a producer of the glycolipid biosurfactants mannosylerythritol lipids.</title>
        <authorList>
            <person name="Morita T."/>
            <person name="Koike H."/>
            <person name="Koyama Y."/>
            <person name="Hagiwara H."/>
            <person name="Ito E."/>
            <person name="Fukuoka T."/>
            <person name="Imura T."/>
            <person name="Machida M."/>
            <person name="Kitamoto D."/>
        </authorList>
    </citation>
    <scope>NUCLEOTIDE SEQUENCE [LARGE SCALE GENOMIC DNA]</scope>
    <source>
        <strain evidence="3">T-34</strain>
    </source>
</reference>
<organism evidence="2 3">
    <name type="scientific">Pseudozyma antarctica (strain T-34)</name>
    <name type="common">Yeast</name>
    <name type="synonym">Candida antarctica</name>
    <dbReference type="NCBI Taxonomy" id="1151754"/>
    <lineage>
        <taxon>Eukaryota</taxon>
        <taxon>Fungi</taxon>
        <taxon>Dikarya</taxon>
        <taxon>Basidiomycota</taxon>
        <taxon>Ustilaginomycotina</taxon>
        <taxon>Ustilaginomycetes</taxon>
        <taxon>Ustilaginales</taxon>
        <taxon>Ustilaginaceae</taxon>
        <taxon>Moesziomyces</taxon>
    </lineage>
</organism>
<dbReference type="EMBL" id="DF196788">
    <property type="protein sequence ID" value="GAC76916.1"/>
    <property type="molecule type" value="Genomic_DNA"/>
</dbReference>
<gene>
    <name evidence="2" type="ORF">PANT_22d00253</name>
</gene>
<dbReference type="Proteomes" id="UP000011976">
    <property type="component" value="Unassembled WGS sequence"/>
</dbReference>
<feature type="compositionally biased region" description="Low complexity" evidence="1">
    <location>
        <begin position="24"/>
        <end position="42"/>
    </location>
</feature>